<organism evidence="2">
    <name type="scientific">Rhizophora mucronata</name>
    <name type="common">Asiatic mangrove</name>
    <dbReference type="NCBI Taxonomy" id="61149"/>
    <lineage>
        <taxon>Eukaryota</taxon>
        <taxon>Viridiplantae</taxon>
        <taxon>Streptophyta</taxon>
        <taxon>Embryophyta</taxon>
        <taxon>Tracheophyta</taxon>
        <taxon>Spermatophyta</taxon>
        <taxon>Magnoliopsida</taxon>
        <taxon>eudicotyledons</taxon>
        <taxon>Gunneridae</taxon>
        <taxon>Pentapetalae</taxon>
        <taxon>rosids</taxon>
        <taxon>fabids</taxon>
        <taxon>Malpighiales</taxon>
        <taxon>Rhizophoraceae</taxon>
        <taxon>Rhizophora</taxon>
    </lineage>
</organism>
<dbReference type="AlphaFoldDB" id="A0A2P2QBW0"/>
<evidence type="ECO:0000256" key="1">
    <source>
        <dbReference type="SAM" id="Phobius"/>
    </source>
</evidence>
<dbReference type="EMBL" id="GGEC01083996">
    <property type="protein sequence ID" value="MBX64480.1"/>
    <property type="molecule type" value="Transcribed_RNA"/>
</dbReference>
<keyword evidence="1" id="KW-0812">Transmembrane</keyword>
<name>A0A2P2QBW0_RHIMU</name>
<proteinExistence type="predicted"/>
<evidence type="ECO:0000313" key="2">
    <source>
        <dbReference type="EMBL" id="MBX64480.1"/>
    </source>
</evidence>
<keyword evidence="1" id="KW-1133">Transmembrane helix</keyword>
<reference evidence="2" key="1">
    <citation type="submission" date="2018-02" db="EMBL/GenBank/DDBJ databases">
        <title>Rhizophora mucronata_Transcriptome.</title>
        <authorList>
            <person name="Meera S.P."/>
            <person name="Sreeshan A."/>
            <person name="Augustine A."/>
        </authorList>
    </citation>
    <scope>NUCLEOTIDE SEQUENCE</scope>
    <source>
        <tissue evidence="2">Leaf</tissue>
    </source>
</reference>
<keyword evidence="1" id="KW-0472">Membrane</keyword>
<feature type="transmembrane region" description="Helical" evidence="1">
    <location>
        <begin position="7"/>
        <end position="24"/>
    </location>
</feature>
<sequence>MNILQGPCFLLPPFLFLLFSFTAMHQ</sequence>
<protein>
    <submittedName>
        <fullName evidence="2">Uncharacterized protein</fullName>
    </submittedName>
</protein>
<accession>A0A2P2QBW0</accession>